<reference evidence="1 2" key="1">
    <citation type="submission" date="2018-11" db="EMBL/GenBank/DDBJ databases">
        <authorList>
            <consortium name="Pathogen Informatics"/>
        </authorList>
    </citation>
    <scope>NUCLEOTIDE SEQUENCE [LARGE SCALE GENOMIC DNA]</scope>
    <source>
        <strain>Denwood</strain>
        <strain evidence="2">Zambia</strain>
    </source>
</reference>
<dbReference type="AlphaFoldDB" id="A0A3P8I633"/>
<gene>
    <name evidence="1" type="ORF">SMTD_LOCUS21403</name>
</gene>
<sequence length="41" mass="4863">MHVWRLQSNCIIGTVHIRCVSLRKFICMLLKFFSVCCILCF</sequence>
<organism evidence="1 2">
    <name type="scientific">Schistosoma mattheei</name>
    <dbReference type="NCBI Taxonomy" id="31246"/>
    <lineage>
        <taxon>Eukaryota</taxon>
        <taxon>Metazoa</taxon>
        <taxon>Spiralia</taxon>
        <taxon>Lophotrochozoa</taxon>
        <taxon>Platyhelminthes</taxon>
        <taxon>Trematoda</taxon>
        <taxon>Digenea</taxon>
        <taxon>Strigeidida</taxon>
        <taxon>Schistosomatoidea</taxon>
        <taxon>Schistosomatidae</taxon>
        <taxon>Schistosoma</taxon>
    </lineage>
</organism>
<protein>
    <submittedName>
        <fullName evidence="1">Uncharacterized protein</fullName>
    </submittedName>
</protein>
<keyword evidence="2" id="KW-1185">Reference proteome</keyword>
<evidence type="ECO:0000313" key="1">
    <source>
        <dbReference type="EMBL" id="VDP84775.1"/>
    </source>
</evidence>
<name>A0A3P8I633_9TREM</name>
<accession>A0A3P8I633</accession>
<evidence type="ECO:0000313" key="2">
    <source>
        <dbReference type="Proteomes" id="UP000269396"/>
    </source>
</evidence>
<dbReference type="EMBL" id="UZAL01047211">
    <property type="protein sequence ID" value="VDP84775.1"/>
    <property type="molecule type" value="Genomic_DNA"/>
</dbReference>
<proteinExistence type="predicted"/>
<dbReference type="Proteomes" id="UP000269396">
    <property type="component" value="Unassembled WGS sequence"/>
</dbReference>